<dbReference type="RefSeq" id="WP_086855994.1">
    <property type="nucleotide sequence ID" value="NZ_JADBEG010000001.1"/>
</dbReference>
<dbReference type="InterPro" id="IPR006776">
    <property type="entry name" value="SsgB"/>
</dbReference>
<keyword evidence="3" id="KW-0132">Cell division</keyword>
<comment type="similarity">
    <text evidence="2">Belongs to the SsgA family.</text>
</comment>
<comment type="caution">
    <text evidence="7">The sequence shown here is derived from an EMBL/GenBank/DDBJ whole genome shotgun (WGS) entry which is preliminary data.</text>
</comment>
<evidence type="ECO:0000256" key="6">
    <source>
        <dbReference type="ARBA" id="ARBA00023306"/>
    </source>
</evidence>
<organism evidence="7 8">
    <name type="scientific">Amycolatopsis lexingtonensis</name>
    <dbReference type="NCBI Taxonomy" id="218822"/>
    <lineage>
        <taxon>Bacteria</taxon>
        <taxon>Bacillati</taxon>
        <taxon>Actinomycetota</taxon>
        <taxon>Actinomycetes</taxon>
        <taxon>Pseudonocardiales</taxon>
        <taxon>Pseudonocardiaceae</taxon>
        <taxon>Amycolatopsis</taxon>
    </lineage>
</organism>
<dbReference type="EMBL" id="JADBEG010000001">
    <property type="protein sequence ID" value="MBE1502667.1"/>
    <property type="molecule type" value="Genomic_DNA"/>
</dbReference>
<dbReference type="Pfam" id="PF04686">
    <property type="entry name" value="SsgA"/>
    <property type="match status" value="1"/>
</dbReference>
<accession>A0ABR9IHJ6</accession>
<keyword evidence="5" id="KW-0717">Septation</keyword>
<evidence type="ECO:0000256" key="2">
    <source>
        <dbReference type="ARBA" id="ARBA00009323"/>
    </source>
</evidence>
<evidence type="ECO:0000313" key="7">
    <source>
        <dbReference type="EMBL" id="MBE1502667.1"/>
    </source>
</evidence>
<evidence type="ECO:0008006" key="9">
    <source>
        <dbReference type="Google" id="ProtNLM"/>
    </source>
</evidence>
<evidence type="ECO:0000256" key="4">
    <source>
        <dbReference type="ARBA" id="ARBA00022969"/>
    </source>
</evidence>
<reference evidence="7 8" key="1">
    <citation type="submission" date="2020-10" db="EMBL/GenBank/DDBJ databases">
        <title>Sequencing the genomes of 1000 actinobacteria strains.</title>
        <authorList>
            <person name="Klenk H.-P."/>
        </authorList>
    </citation>
    <scope>NUCLEOTIDE SEQUENCE [LARGE SCALE GENOMIC DNA]</scope>
    <source>
        <strain evidence="7 8">DSM 44653</strain>
    </source>
</reference>
<evidence type="ECO:0000256" key="1">
    <source>
        <dbReference type="ARBA" id="ARBA00004431"/>
    </source>
</evidence>
<evidence type="ECO:0000256" key="3">
    <source>
        <dbReference type="ARBA" id="ARBA00022618"/>
    </source>
</evidence>
<protein>
    <recommendedName>
        <fullName evidence="9">SsgA family sporulation/cell division regulator</fullName>
    </recommendedName>
</protein>
<name>A0ABR9IHJ6_9PSEU</name>
<keyword evidence="4" id="KW-0749">Sporulation</keyword>
<gene>
    <name evidence="7" type="ORF">H4696_009767</name>
</gene>
<keyword evidence="8" id="KW-1185">Reference proteome</keyword>
<comment type="subcellular location">
    <subcellularLocation>
        <location evidence="1">Cell septum</location>
    </subcellularLocation>
</comment>
<sequence>MLPAPRGERRPIYTVSTHVIIEGREKPADLDFYPEDPYAVVLVTCFRRWVFARELLAGGLLEPTGDGDVHISPDTGGDPALIVIRLSSPDGTAELRMPRGAAERALDEFDGIVPAGTETIDWETEFARLAGEDA</sequence>
<dbReference type="InterPro" id="IPR038658">
    <property type="entry name" value="SsgB_sf"/>
</dbReference>
<keyword evidence="6" id="KW-0131">Cell cycle</keyword>
<proteinExistence type="inferred from homology"/>
<dbReference type="Gene3D" id="2.30.31.20">
    <property type="entry name" value="Sporulation-specific cell division protein SsgB"/>
    <property type="match status" value="1"/>
</dbReference>
<evidence type="ECO:0000256" key="5">
    <source>
        <dbReference type="ARBA" id="ARBA00023210"/>
    </source>
</evidence>
<evidence type="ECO:0000313" key="8">
    <source>
        <dbReference type="Proteomes" id="UP000631670"/>
    </source>
</evidence>
<dbReference type="Proteomes" id="UP000631670">
    <property type="component" value="Unassembled WGS sequence"/>
</dbReference>